<feature type="chain" id="PRO_5041345933" evidence="2">
    <location>
        <begin position="18"/>
        <end position="145"/>
    </location>
</feature>
<dbReference type="AlphaFoldDB" id="A0AA40EY31"/>
<dbReference type="Proteomes" id="UP001172159">
    <property type="component" value="Unassembled WGS sequence"/>
</dbReference>
<keyword evidence="4" id="KW-1185">Reference proteome</keyword>
<sequence length="145" mass="14773">MQFKFIIISALLSLAAAKEDHSAHDTESVYTYTTLASTHEHAHSSTLATSTVLKANTTIPKPHTNYVNSTTTAPGFTNSTISVKPTATTITETTADLATTTTESPVGSTSTRAAGPSSTNAAVGGRSSQFGLVVLGAALAAGFGL</sequence>
<comment type="caution">
    <text evidence="3">The sequence shown here is derived from an EMBL/GenBank/DDBJ whole genome shotgun (WGS) entry which is preliminary data.</text>
</comment>
<feature type="region of interest" description="Disordered" evidence="1">
    <location>
        <begin position="99"/>
        <end position="123"/>
    </location>
</feature>
<evidence type="ECO:0000313" key="3">
    <source>
        <dbReference type="EMBL" id="KAK0747442.1"/>
    </source>
</evidence>
<proteinExistence type="predicted"/>
<accession>A0AA40EY31</accession>
<dbReference type="EMBL" id="JAUKTV010000001">
    <property type="protein sequence ID" value="KAK0747442.1"/>
    <property type="molecule type" value="Genomic_DNA"/>
</dbReference>
<protein>
    <submittedName>
        <fullName evidence="3">Uncharacterized protein</fullName>
    </submittedName>
</protein>
<organism evidence="3 4">
    <name type="scientific">Apiosordaria backusii</name>
    <dbReference type="NCBI Taxonomy" id="314023"/>
    <lineage>
        <taxon>Eukaryota</taxon>
        <taxon>Fungi</taxon>
        <taxon>Dikarya</taxon>
        <taxon>Ascomycota</taxon>
        <taxon>Pezizomycotina</taxon>
        <taxon>Sordariomycetes</taxon>
        <taxon>Sordariomycetidae</taxon>
        <taxon>Sordariales</taxon>
        <taxon>Lasiosphaeriaceae</taxon>
        <taxon>Apiosordaria</taxon>
    </lineage>
</organism>
<keyword evidence="2" id="KW-0732">Signal</keyword>
<name>A0AA40EY31_9PEZI</name>
<evidence type="ECO:0000256" key="2">
    <source>
        <dbReference type="SAM" id="SignalP"/>
    </source>
</evidence>
<gene>
    <name evidence="3" type="ORF">B0T21DRAFT_4937</name>
</gene>
<feature type="compositionally biased region" description="Polar residues" evidence="1">
    <location>
        <begin position="103"/>
        <end position="123"/>
    </location>
</feature>
<feature type="signal peptide" evidence="2">
    <location>
        <begin position="1"/>
        <end position="17"/>
    </location>
</feature>
<evidence type="ECO:0000256" key="1">
    <source>
        <dbReference type="SAM" id="MobiDB-lite"/>
    </source>
</evidence>
<reference evidence="3" key="1">
    <citation type="submission" date="2023-06" db="EMBL/GenBank/DDBJ databases">
        <title>Genome-scale phylogeny and comparative genomics of the fungal order Sordariales.</title>
        <authorList>
            <consortium name="Lawrence Berkeley National Laboratory"/>
            <person name="Hensen N."/>
            <person name="Bonometti L."/>
            <person name="Westerberg I."/>
            <person name="Brannstrom I.O."/>
            <person name="Guillou S."/>
            <person name="Cros-Aarteil S."/>
            <person name="Calhoun S."/>
            <person name="Haridas S."/>
            <person name="Kuo A."/>
            <person name="Mondo S."/>
            <person name="Pangilinan J."/>
            <person name="Riley R."/>
            <person name="Labutti K."/>
            <person name="Andreopoulos B."/>
            <person name="Lipzen A."/>
            <person name="Chen C."/>
            <person name="Yanf M."/>
            <person name="Daum C."/>
            <person name="Ng V."/>
            <person name="Clum A."/>
            <person name="Steindorff A."/>
            <person name="Ohm R."/>
            <person name="Martin F."/>
            <person name="Silar P."/>
            <person name="Natvig D."/>
            <person name="Lalanne C."/>
            <person name="Gautier V."/>
            <person name="Ament-Velasquez S.L."/>
            <person name="Kruys A."/>
            <person name="Hutchinson M.I."/>
            <person name="Powell A.J."/>
            <person name="Barry K."/>
            <person name="Miller A.N."/>
            <person name="Grigoriev I.V."/>
            <person name="Debuchy R."/>
            <person name="Gladieux P."/>
            <person name="Thoren M.H."/>
            <person name="Johannesson H."/>
        </authorList>
    </citation>
    <scope>NUCLEOTIDE SEQUENCE</scope>
    <source>
        <strain evidence="3">CBS 540.89</strain>
    </source>
</reference>
<evidence type="ECO:0000313" key="4">
    <source>
        <dbReference type="Proteomes" id="UP001172159"/>
    </source>
</evidence>